<dbReference type="InterPro" id="IPR036388">
    <property type="entry name" value="WH-like_DNA-bd_sf"/>
</dbReference>
<comment type="caution">
    <text evidence="1">The sequence shown here is derived from an EMBL/GenBank/DDBJ whole genome shotgun (WGS) entry which is preliminary data.</text>
</comment>
<dbReference type="InterPro" id="IPR003432">
    <property type="entry name" value="RTP"/>
</dbReference>
<evidence type="ECO:0000313" key="1">
    <source>
        <dbReference type="EMBL" id="MBM7645607.1"/>
    </source>
</evidence>
<dbReference type="Pfam" id="PF02334">
    <property type="entry name" value="RTP"/>
    <property type="match status" value="1"/>
</dbReference>
<keyword evidence="2" id="KW-1185">Reference proteome</keyword>
<dbReference type="Proteomes" id="UP000808914">
    <property type="component" value="Unassembled WGS sequence"/>
</dbReference>
<gene>
    <name evidence="1" type="ORF">JOD45_001825</name>
</gene>
<dbReference type="Gene3D" id="1.10.10.10">
    <property type="entry name" value="Winged helix-like DNA-binding domain superfamily/Winged helix DNA-binding domain"/>
    <property type="match status" value="1"/>
</dbReference>
<reference evidence="1 2" key="1">
    <citation type="submission" date="2021-01" db="EMBL/GenBank/DDBJ databases">
        <title>Genomic Encyclopedia of Type Strains, Phase IV (KMG-IV): sequencing the most valuable type-strain genomes for metagenomic binning, comparative biology and taxonomic classification.</title>
        <authorList>
            <person name="Goeker M."/>
        </authorList>
    </citation>
    <scope>NUCLEOTIDE SEQUENCE [LARGE SCALE GENOMIC DNA]</scope>
    <source>
        <strain evidence="1 2">DSM 28236</strain>
    </source>
</reference>
<organism evidence="1 2">
    <name type="scientific">Scopulibacillus daqui</name>
    <dbReference type="NCBI Taxonomy" id="1469162"/>
    <lineage>
        <taxon>Bacteria</taxon>
        <taxon>Bacillati</taxon>
        <taxon>Bacillota</taxon>
        <taxon>Bacilli</taxon>
        <taxon>Bacillales</taxon>
        <taxon>Sporolactobacillaceae</taxon>
        <taxon>Scopulibacillus</taxon>
    </lineage>
</organism>
<dbReference type="SUPFAM" id="SSF46785">
    <property type="entry name" value="Winged helix' DNA-binding domain"/>
    <property type="match status" value="1"/>
</dbReference>
<accession>A0ABS2Q236</accession>
<dbReference type="GO" id="GO:0003677">
    <property type="term" value="F:DNA binding"/>
    <property type="evidence" value="ECO:0007669"/>
    <property type="project" value="UniProtKB-KW"/>
</dbReference>
<proteinExistence type="predicted"/>
<name>A0ABS2Q236_9BACL</name>
<dbReference type="InterPro" id="IPR036390">
    <property type="entry name" value="WH_DNA-bd_sf"/>
</dbReference>
<evidence type="ECO:0000313" key="2">
    <source>
        <dbReference type="Proteomes" id="UP000808914"/>
    </source>
</evidence>
<protein>
    <submittedName>
        <fullName evidence="1">DNA-binding PadR family transcriptional regulator</fullName>
    </submittedName>
</protein>
<keyword evidence="1" id="KW-0238">DNA-binding</keyword>
<dbReference type="EMBL" id="JAFBER010000010">
    <property type="protein sequence ID" value="MBM7645607.1"/>
    <property type="molecule type" value="Genomic_DNA"/>
</dbReference>
<dbReference type="RefSeq" id="WP_205003538.1">
    <property type="nucleotide sequence ID" value="NZ_JAFBER010000010.1"/>
</dbReference>
<dbReference type="PIRSF" id="PIRSF021424">
    <property type="entry name" value="RTP"/>
    <property type="match status" value="1"/>
</dbReference>
<sequence>MPNRFLTKQRAVIKLYLINLVEQNKLYGLQFLQLLRKEFEPYGFRPTHSEIYKSLHELTKEGILYRTKKLKGEGQDGFQEIVIYQFTEDGYEKAKTYKKMVKQDLDRSKHMINKILKDNF</sequence>